<dbReference type="AlphaFoldDB" id="A0A0E9V8U1"/>
<sequence>MCFLFLSRREPCEYLEWSTDTPTGKTF</sequence>
<reference evidence="1" key="2">
    <citation type="journal article" date="2015" name="Fish Shellfish Immunol.">
        <title>Early steps in the European eel (Anguilla anguilla)-Vibrio vulnificus interaction in the gills: Role of the RtxA13 toxin.</title>
        <authorList>
            <person name="Callol A."/>
            <person name="Pajuelo D."/>
            <person name="Ebbesson L."/>
            <person name="Teles M."/>
            <person name="MacKenzie S."/>
            <person name="Amaro C."/>
        </authorList>
    </citation>
    <scope>NUCLEOTIDE SEQUENCE</scope>
</reference>
<evidence type="ECO:0000313" key="1">
    <source>
        <dbReference type="EMBL" id="JAH74452.1"/>
    </source>
</evidence>
<proteinExistence type="predicted"/>
<reference evidence="1" key="1">
    <citation type="submission" date="2014-11" db="EMBL/GenBank/DDBJ databases">
        <authorList>
            <person name="Amaro Gonzalez C."/>
        </authorList>
    </citation>
    <scope>NUCLEOTIDE SEQUENCE</scope>
</reference>
<accession>A0A0E9V8U1</accession>
<organism evidence="1">
    <name type="scientific">Anguilla anguilla</name>
    <name type="common">European freshwater eel</name>
    <name type="synonym">Muraena anguilla</name>
    <dbReference type="NCBI Taxonomy" id="7936"/>
    <lineage>
        <taxon>Eukaryota</taxon>
        <taxon>Metazoa</taxon>
        <taxon>Chordata</taxon>
        <taxon>Craniata</taxon>
        <taxon>Vertebrata</taxon>
        <taxon>Euteleostomi</taxon>
        <taxon>Actinopterygii</taxon>
        <taxon>Neopterygii</taxon>
        <taxon>Teleostei</taxon>
        <taxon>Anguilliformes</taxon>
        <taxon>Anguillidae</taxon>
        <taxon>Anguilla</taxon>
    </lineage>
</organism>
<protein>
    <submittedName>
        <fullName evidence="1">Uncharacterized protein</fullName>
    </submittedName>
</protein>
<dbReference type="EMBL" id="GBXM01034125">
    <property type="protein sequence ID" value="JAH74452.1"/>
    <property type="molecule type" value="Transcribed_RNA"/>
</dbReference>
<name>A0A0E9V8U1_ANGAN</name>